<dbReference type="AlphaFoldDB" id="A0A934VH61"/>
<protein>
    <submittedName>
        <fullName evidence="1">Uncharacterized protein</fullName>
    </submittedName>
</protein>
<dbReference type="RefSeq" id="WP_200282741.1">
    <property type="nucleotide sequence ID" value="NZ_JAENII010000016.1"/>
</dbReference>
<reference evidence="1" key="1">
    <citation type="submission" date="2021-01" db="EMBL/GenBank/DDBJ databases">
        <title>Modified the classification status of verrucomicrobia.</title>
        <authorList>
            <person name="Feng X."/>
        </authorList>
    </citation>
    <scope>NUCLEOTIDE SEQUENCE</scope>
    <source>
        <strain evidence="1">KCTC 22201</strain>
    </source>
</reference>
<name>A0A934VH61_9BACT</name>
<comment type="caution">
    <text evidence="1">The sequence shown here is derived from an EMBL/GenBank/DDBJ whole genome shotgun (WGS) entry which is preliminary data.</text>
</comment>
<organism evidence="1 2">
    <name type="scientific">Haloferula rosea</name>
    <dbReference type="NCBI Taxonomy" id="490093"/>
    <lineage>
        <taxon>Bacteria</taxon>
        <taxon>Pseudomonadati</taxon>
        <taxon>Verrucomicrobiota</taxon>
        <taxon>Verrucomicrobiia</taxon>
        <taxon>Verrucomicrobiales</taxon>
        <taxon>Verrucomicrobiaceae</taxon>
        <taxon>Haloferula</taxon>
    </lineage>
</organism>
<dbReference type="EMBL" id="JAENII010000016">
    <property type="protein sequence ID" value="MBK1828737.1"/>
    <property type="molecule type" value="Genomic_DNA"/>
</dbReference>
<dbReference type="Proteomes" id="UP000658278">
    <property type="component" value="Unassembled WGS sequence"/>
</dbReference>
<proteinExistence type="predicted"/>
<keyword evidence="2" id="KW-1185">Reference proteome</keyword>
<gene>
    <name evidence="1" type="ORF">JIN81_17010</name>
</gene>
<accession>A0A934VH61</accession>
<evidence type="ECO:0000313" key="2">
    <source>
        <dbReference type="Proteomes" id="UP000658278"/>
    </source>
</evidence>
<evidence type="ECO:0000313" key="1">
    <source>
        <dbReference type="EMBL" id="MBK1828737.1"/>
    </source>
</evidence>
<sequence>MHATSSADPIHCVITRALRMLWMVAAVVTTSVGHVMAQEDQETERHVAILSVYKSFDAAREDAEKISKATKIPFSMEGRVHDKKRGLIYPDDYDDEIFRGGYVARRYHTTILEGSEKETPYLSVERSDGYEGFKPGFYIVVAGIHETRDAALKQTQQFKKWAPTGYVKKTRIYMGCLH</sequence>